<organism evidence="2 3">
    <name type="scientific">Chromobacterium violaceum</name>
    <dbReference type="NCBI Taxonomy" id="536"/>
    <lineage>
        <taxon>Bacteria</taxon>
        <taxon>Pseudomonadati</taxon>
        <taxon>Pseudomonadota</taxon>
        <taxon>Betaproteobacteria</taxon>
        <taxon>Neisseriales</taxon>
        <taxon>Chromobacteriaceae</taxon>
        <taxon>Chromobacterium</taxon>
    </lineage>
</organism>
<dbReference type="Proteomes" id="UP000275777">
    <property type="component" value="Chromosome"/>
</dbReference>
<feature type="compositionally biased region" description="Basic and acidic residues" evidence="1">
    <location>
        <begin position="1"/>
        <end position="22"/>
    </location>
</feature>
<evidence type="ECO:0000256" key="1">
    <source>
        <dbReference type="SAM" id="MobiDB-lite"/>
    </source>
</evidence>
<reference evidence="2 3" key="1">
    <citation type="submission" date="2018-12" db="EMBL/GenBank/DDBJ databases">
        <authorList>
            <consortium name="Pathogen Informatics"/>
        </authorList>
    </citation>
    <scope>NUCLEOTIDE SEQUENCE [LARGE SCALE GENOMIC DNA]</scope>
    <source>
        <strain evidence="2 3">NCTC9695</strain>
    </source>
</reference>
<protein>
    <submittedName>
        <fullName evidence="2">Uncharacterized protein</fullName>
    </submittedName>
</protein>
<accession>A0A3S4II90</accession>
<dbReference type="AlphaFoldDB" id="A0A3S4II90"/>
<gene>
    <name evidence="2" type="ORF">NCTC9695_04682</name>
</gene>
<sequence length="66" mass="7622">MSARLERERLERAAQREKEAEQQRNSANPLQEMAFLLRRAEGVLQHGLAVRDLAAACWTWRKACSL</sequence>
<name>A0A3S4II90_CHRVL</name>
<proteinExistence type="predicted"/>
<dbReference type="EMBL" id="LR134182">
    <property type="protein sequence ID" value="VEB44195.1"/>
    <property type="molecule type" value="Genomic_DNA"/>
</dbReference>
<evidence type="ECO:0000313" key="2">
    <source>
        <dbReference type="EMBL" id="VEB44195.1"/>
    </source>
</evidence>
<feature type="region of interest" description="Disordered" evidence="1">
    <location>
        <begin position="1"/>
        <end position="27"/>
    </location>
</feature>
<evidence type="ECO:0000313" key="3">
    <source>
        <dbReference type="Proteomes" id="UP000275777"/>
    </source>
</evidence>